<evidence type="ECO:0000256" key="5">
    <source>
        <dbReference type="PROSITE-ProRule" id="PRU00221"/>
    </source>
</evidence>
<dbReference type="PANTHER" id="PTHR19932:SF10">
    <property type="entry name" value="WD REPEAT AND HMG-BOX DNA-BINDING PROTEIN 1"/>
    <property type="match status" value="1"/>
</dbReference>
<dbReference type="PROSITE" id="PS50294">
    <property type="entry name" value="WD_REPEATS_REGION"/>
    <property type="match status" value="1"/>
</dbReference>
<dbReference type="InterPro" id="IPR057646">
    <property type="entry name" value="WD40_WDHD1_1st"/>
</dbReference>
<accession>A0A9Q9ELJ4</accession>
<organism evidence="10 11">
    <name type="scientific">Septoria linicola</name>
    <dbReference type="NCBI Taxonomy" id="215465"/>
    <lineage>
        <taxon>Eukaryota</taxon>
        <taxon>Fungi</taxon>
        <taxon>Dikarya</taxon>
        <taxon>Ascomycota</taxon>
        <taxon>Pezizomycotina</taxon>
        <taxon>Dothideomycetes</taxon>
        <taxon>Dothideomycetidae</taxon>
        <taxon>Mycosphaerellales</taxon>
        <taxon>Mycosphaerellaceae</taxon>
        <taxon>Septoria</taxon>
    </lineage>
</organism>
<keyword evidence="11" id="KW-1185">Reference proteome</keyword>
<evidence type="ECO:0000259" key="8">
    <source>
        <dbReference type="Pfam" id="PF20946"/>
    </source>
</evidence>
<dbReference type="SMART" id="SM00320">
    <property type="entry name" value="WD40"/>
    <property type="match status" value="6"/>
</dbReference>
<evidence type="ECO:0000313" key="10">
    <source>
        <dbReference type="EMBL" id="USW53508.1"/>
    </source>
</evidence>
<dbReference type="GO" id="GO:0006281">
    <property type="term" value="P:DNA repair"/>
    <property type="evidence" value="ECO:0007669"/>
    <property type="project" value="TreeGrafter"/>
</dbReference>
<dbReference type="PANTHER" id="PTHR19932">
    <property type="entry name" value="WD REPEAT AND HMG-BOX DNA BINDING PROTEIN"/>
    <property type="match status" value="1"/>
</dbReference>
<dbReference type="Pfam" id="PF20946">
    <property type="entry name" value="Ctf4_C"/>
    <property type="match status" value="1"/>
</dbReference>
<dbReference type="GO" id="GO:0043596">
    <property type="term" value="C:nuclear replication fork"/>
    <property type="evidence" value="ECO:0007669"/>
    <property type="project" value="TreeGrafter"/>
</dbReference>
<dbReference type="Pfam" id="PF12341">
    <property type="entry name" value="Mcl1_mid"/>
    <property type="match status" value="1"/>
</dbReference>
<keyword evidence="3" id="KW-0677">Repeat</keyword>
<dbReference type="InterPro" id="IPR019775">
    <property type="entry name" value="WD40_repeat_CS"/>
</dbReference>
<dbReference type="GO" id="GO:0003682">
    <property type="term" value="F:chromatin binding"/>
    <property type="evidence" value="ECO:0007669"/>
    <property type="project" value="TreeGrafter"/>
</dbReference>
<reference evidence="10" key="1">
    <citation type="submission" date="2022-06" db="EMBL/GenBank/DDBJ databases">
        <title>Complete genome sequences of two strains of the flax pathogen Septoria linicola.</title>
        <authorList>
            <person name="Lapalu N."/>
            <person name="Simon A."/>
            <person name="Demenou B."/>
            <person name="Paumier D."/>
            <person name="Guillot M.-P."/>
            <person name="Gout L."/>
            <person name="Valade R."/>
        </authorList>
    </citation>
    <scope>NUCLEOTIDE SEQUENCE</scope>
    <source>
        <strain evidence="10">SE15195</strain>
    </source>
</reference>
<dbReference type="PROSITE" id="PS50082">
    <property type="entry name" value="WD_REPEATS_2"/>
    <property type="match status" value="1"/>
</dbReference>
<evidence type="ECO:0000256" key="3">
    <source>
        <dbReference type="ARBA" id="ARBA00022737"/>
    </source>
</evidence>
<evidence type="ECO:0000313" key="11">
    <source>
        <dbReference type="Proteomes" id="UP001056384"/>
    </source>
</evidence>
<dbReference type="Gene3D" id="2.130.10.10">
    <property type="entry name" value="YVTN repeat-like/Quinoprotein amine dehydrogenase"/>
    <property type="match status" value="2"/>
</dbReference>
<keyword evidence="2 5" id="KW-0853">WD repeat</keyword>
<keyword evidence="4" id="KW-0539">Nucleus</keyword>
<protein>
    <submittedName>
        <fullName evidence="10">Minichromosome loss protein Mcl1, middle region</fullName>
    </submittedName>
</protein>
<feature type="region of interest" description="Disordered" evidence="6">
    <location>
        <begin position="327"/>
        <end position="346"/>
    </location>
</feature>
<dbReference type="AlphaFoldDB" id="A0A9Q9ELJ4"/>
<dbReference type="InterPro" id="IPR022100">
    <property type="entry name" value="WDHD1/CFT4_beta-prop_2nd"/>
</dbReference>
<dbReference type="SUPFAM" id="SSF50978">
    <property type="entry name" value="WD40 repeat-like"/>
    <property type="match status" value="1"/>
</dbReference>
<feature type="repeat" description="WD" evidence="5">
    <location>
        <begin position="225"/>
        <end position="266"/>
    </location>
</feature>
<evidence type="ECO:0000259" key="9">
    <source>
        <dbReference type="Pfam" id="PF24817"/>
    </source>
</evidence>
<dbReference type="GO" id="GO:0006261">
    <property type="term" value="P:DNA-templated DNA replication"/>
    <property type="evidence" value="ECO:0007669"/>
    <property type="project" value="TreeGrafter"/>
</dbReference>
<dbReference type="GO" id="GO:0000278">
    <property type="term" value="P:mitotic cell cycle"/>
    <property type="evidence" value="ECO:0007669"/>
    <property type="project" value="TreeGrafter"/>
</dbReference>
<feature type="domain" description="WDHD1 first WD40" evidence="9">
    <location>
        <begin position="7"/>
        <end position="295"/>
    </location>
</feature>
<evidence type="ECO:0000256" key="6">
    <source>
        <dbReference type="SAM" id="MobiDB-lite"/>
    </source>
</evidence>
<dbReference type="InterPro" id="IPR048591">
    <property type="entry name" value="WDHD1/CFT4_hel"/>
</dbReference>
<gene>
    <name evidence="10" type="ORF">Slin15195_G068270</name>
</gene>
<name>A0A9Q9ELJ4_9PEZI</name>
<dbReference type="Pfam" id="PF24817">
    <property type="entry name" value="WD40_WDHD1_1st"/>
    <property type="match status" value="1"/>
</dbReference>
<evidence type="ECO:0000256" key="2">
    <source>
        <dbReference type="ARBA" id="ARBA00022574"/>
    </source>
</evidence>
<dbReference type="EMBL" id="CP099422">
    <property type="protein sequence ID" value="USW53508.1"/>
    <property type="molecule type" value="Genomic_DNA"/>
</dbReference>
<dbReference type="InterPro" id="IPR036322">
    <property type="entry name" value="WD40_repeat_dom_sf"/>
</dbReference>
<dbReference type="PROSITE" id="PS00678">
    <property type="entry name" value="WD_REPEATS_1"/>
    <property type="match status" value="1"/>
</dbReference>
<dbReference type="InterPro" id="IPR001680">
    <property type="entry name" value="WD40_rpt"/>
</dbReference>
<feature type="domain" description="WDHD1/CFT4 helical bundle" evidence="8">
    <location>
        <begin position="722"/>
        <end position="825"/>
    </location>
</feature>
<comment type="subcellular location">
    <subcellularLocation>
        <location evidence="1">Nucleus</location>
    </subcellularLocation>
</comment>
<evidence type="ECO:0000256" key="1">
    <source>
        <dbReference type="ARBA" id="ARBA00004123"/>
    </source>
</evidence>
<evidence type="ECO:0000259" key="7">
    <source>
        <dbReference type="Pfam" id="PF12341"/>
    </source>
</evidence>
<evidence type="ECO:0000256" key="4">
    <source>
        <dbReference type="ARBA" id="ARBA00023242"/>
    </source>
</evidence>
<dbReference type="Proteomes" id="UP001056384">
    <property type="component" value="Chromosome 5"/>
</dbReference>
<sequence length="834" mass="93764">MAALRGRPAHAPGPTFFSYTPNGKHLVTAGLNGAVRIFEHGSDDESAIIDVLTENHLAAVAANDFFIIASESGEVTKYNLVTKKMDEILLRCTAPVRDLALSPDGQWVAVASDEHDVKIVSTTDMTNIMVLRDHLRPIKQVSFDISGTTLAASCTDGMIYMYALSSEQPQLIKRVDGMIGMVKSDSETSIRVAWHPDGRAWIIPTATRDLQVVSRSDWSRQKVFSGGHKADVSAMAWSANGALLVSADLDRILVLWDTRSQRILKTYTDVRDVILDVQFHPKDNVLSYTNTNGELFIREDFVPESHRYLLKIGIQSAPLNNDPLAEVSGNARRPVANGSKTNGHRRGTEVDELDALLDPDAMSMDGEDNFIEDDDGAGYAEEPNRFGKRAADSIKQPQPKRQTAYSAWQPQVHEAFQPGSTPWKGNRRYLCLNLMGFVWTVDQETHHTITVEFYDREEHRDFHFTDPYRYDKACLNEKGTLFSCPPSRDHAAVIYYRPHETWTARVDWRTQLPTGEEVTSLSLSDTCVVATTTAGYVRVYSLFGVPMKVYRQKSTPAVTCASWRDYVITVGNGPVGGDGTTRLLYTIENIRREETYQSEDILALTEGTELRSIFFSDKGDPCIFDSDGVLLVLQHWRTPGQAKWVPLLDTRALERLADGKKEESYWPVAVAEDRFHCIILKGGEQYPYFPRPLLSDFEFRVPVSAHVPTENEDDKEVVHLQSLEEQYVRSSLQLSLVRDLVDNTNASSKQKTEVGLMEREVDKALLQLLAAECREGEERGMKALEIATLMKDRTGKMLEAASKVAQRFKREGLNERIVELAERRQVGLRDDDHL</sequence>
<proteinExistence type="predicted"/>
<feature type="domain" description="WDHD1/CFT4 second beta-propeller" evidence="7">
    <location>
        <begin position="414"/>
        <end position="703"/>
    </location>
</feature>
<dbReference type="InterPro" id="IPR015943">
    <property type="entry name" value="WD40/YVTN_repeat-like_dom_sf"/>
</dbReference>